<feature type="region of interest" description="Disordered" evidence="2">
    <location>
        <begin position="722"/>
        <end position="761"/>
    </location>
</feature>
<dbReference type="RefSeq" id="XP_016636517.1">
    <property type="nucleotide sequence ID" value="XM_016773047.1"/>
</dbReference>
<evidence type="ECO:0000256" key="1">
    <source>
        <dbReference type="SAM" id="Coils"/>
    </source>
</evidence>
<gene>
    <name evidence="3" type="ORF">Z520_02533</name>
</gene>
<dbReference type="GeneID" id="27708279"/>
<evidence type="ECO:0000313" key="3">
    <source>
        <dbReference type="EMBL" id="KIY02395.1"/>
    </source>
</evidence>
<feature type="compositionally biased region" description="Polar residues" evidence="2">
    <location>
        <begin position="421"/>
        <end position="436"/>
    </location>
</feature>
<dbReference type="AlphaFoldDB" id="A0A0D2KG32"/>
<accession>A0A0D2KG32</accession>
<organism evidence="3 4">
    <name type="scientific">Fonsecaea multimorphosa CBS 102226</name>
    <dbReference type="NCBI Taxonomy" id="1442371"/>
    <lineage>
        <taxon>Eukaryota</taxon>
        <taxon>Fungi</taxon>
        <taxon>Dikarya</taxon>
        <taxon>Ascomycota</taxon>
        <taxon>Pezizomycotina</taxon>
        <taxon>Eurotiomycetes</taxon>
        <taxon>Chaetothyriomycetidae</taxon>
        <taxon>Chaetothyriales</taxon>
        <taxon>Herpotrichiellaceae</taxon>
        <taxon>Fonsecaea</taxon>
    </lineage>
</organism>
<dbReference type="Proteomes" id="UP000053411">
    <property type="component" value="Unassembled WGS sequence"/>
</dbReference>
<reference evidence="3 4" key="1">
    <citation type="submission" date="2015-01" db="EMBL/GenBank/DDBJ databases">
        <title>The Genome Sequence of Fonsecaea multimorphosa CBS 102226.</title>
        <authorList>
            <consortium name="The Broad Institute Genomics Platform"/>
            <person name="Cuomo C."/>
            <person name="de Hoog S."/>
            <person name="Gorbushina A."/>
            <person name="Stielow B."/>
            <person name="Teixiera M."/>
            <person name="Abouelleil A."/>
            <person name="Chapman S.B."/>
            <person name="Priest M."/>
            <person name="Young S.K."/>
            <person name="Wortman J."/>
            <person name="Nusbaum C."/>
            <person name="Birren B."/>
        </authorList>
    </citation>
    <scope>NUCLEOTIDE SEQUENCE [LARGE SCALE GENOMIC DNA]</scope>
    <source>
        <strain evidence="3 4">CBS 102226</strain>
    </source>
</reference>
<keyword evidence="4" id="KW-1185">Reference proteome</keyword>
<feature type="coiled-coil region" evidence="1">
    <location>
        <begin position="45"/>
        <end position="205"/>
    </location>
</feature>
<evidence type="ECO:0000313" key="4">
    <source>
        <dbReference type="Proteomes" id="UP000053411"/>
    </source>
</evidence>
<feature type="coiled-coil region" evidence="1">
    <location>
        <begin position="242"/>
        <end position="269"/>
    </location>
</feature>
<protein>
    <submittedName>
        <fullName evidence="3">Uncharacterized protein</fullName>
    </submittedName>
</protein>
<name>A0A0D2KG32_9EURO</name>
<proteinExistence type="predicted"/>
<sequence length="783" mass="85374">MALPYAVDFLFPTASGCKAAVEEMQTSSGLTFALQALLSRHESYVSESQHEHRRLTAYITELENERAALQTTNDKIVEENRQLLTQLETANTSLKESDNHVKSLEALLRDCELEVRRLNVLSRRTEELELKILDMEKERMAMTQQADEARGEFRSTVKRWRESEIKVRQLERDVQRIEWDAKEDRERYEEIIARLERERVLERELGGAEGRLKSAAAFRGLNANEKNTNVVGHFVRDILQDNATLQAGIVELKELLQASNEEVQNLREQILEHQPVDDDNSGAIPGSVPLSDQLGWQQPSPKVQQSVHVHHHYHAKLAKRDRAPTVRRSSRKRAAVGLGFLPSTPESSAPTTPIAGPHRFVSSPVLPIALHQPQAMKKRWSVQSAATNSSMISSFPSSPRSYLEQSSSIFDRLEAGEDSSRPTSPESAGSFASPSLNKYDKRTQNLLAEEEVEDSATGVFAKDIYADLEDGAIVHGEEAKESASHDLTPKPSQILVAGERINHTIQPDPLEPDPTDQLCDGREPEPPDIVIEGELVPNLPNESSAETQNNGMCPSTTSYDLDVTSDVANPSSLRRTSSHDSLVSISGMDIHIAKRPTSSASQSSSTLRGNKAYFALSPSATRRIASAQPLATVTEYTALSSMASLSSDSASNVSAGHQLPQRSVSSSVIALSGLVDLPPPHSEDQPPASSGLGRLLGGLVRGRWGIAPIKSSADLTSSAASITTSSSSETQPQASSPFSFMVGRPPGINQKGPIPGFKPAPKVTGVQVTMVNEEGLKESLAEG</sequence>
<keyword evidence="1" id="KW-0175">Coiled coil</keyword>
<dbReference type="VEuPathDB" id="FungiDB:Z520_02533"/>
<feature type="compositionally biased region" description="Low complexity" evidence="2">
    <location>
        <begin position="342"/>
        <end position="353"/>
    </location>
</feature>
<feature type="region of interest" description="Disordered" evidence="2">
    <location>
        <begin position="314"/>
        <end position="358"/>
    </location>
</feature>
<dbReference type="STRING" id="1442371.A0A0D2KG32"/>
<dbReference type="OrthoDB" id="4088568at2759"/>
<evidence type="ECO:0000256" key="2">
    <source>
        <dbReference type="SAM" id="MobiDB-lite"/>
    </source>
</evidence>
<feature type="region of interest" description="Disordered" evidence="2">
    <location>
        <begin position="414"/>
        <end position="437"/>
    </location>
</feature>
<dbReference type="EMBL" id="KN848064">
    <property type="protein sequence ID" value="KIY02395.1"/>
    <property type="molecule type" value="Genomic_DNA"/>
</dbReference>
<feature type="compositionally biased region" description="Low complexity" evidence="2">
    <location>
        <begin position="722"/>
        <end position="736"/>
    </location>
</feature>